<dbReference type="Proteomes" id="UP001150217">
    <property type="component" value="Unassembled WGS sequence"/>
</dbReference>
<evidence type="ECO:0000313" key="2">
    <source>
        <dbReference type="Proteomes" id="UP001150217"/>
    </source>
</evidence>
<accession>A0ABQ8VW04</accession>
<dbReference type="EMBL" id="JANVFT010000011">
    <property type="protein sequence ID" value="KAJ4499409.1"/>
    <property type="molecule type" value="Genomic_DNA"/>
</dbReference>
<gene>
    <name evidence="1" type="ORF">C8R41DRAFT_815611</name>
</gene>
<evidence type="ECO:0000313" key="1">
    <source>
        <dbReference type="EMBL" id="KAJ4499409.1"/>
    </source>
</evidence>
<comment type="caution">
    <text evidence="1">The sequence shown here is derived from an EMBL/GenBank/DDBJ whole genome shotgun (WGS) entry which is preliminary data.</text>
</comment>
<evidence type="ECO:0008006" key="3">
    <source>
        <dbReference type="Google" id="ProtNLM"/>
    </source>
</evidence>
<organism evidence="1 2">
    <name type="scientific">Lentinula lateritia</name>
    <dbReference type="NCBI Taxonomy" id="40482"/>
    <lineage>
        <taxon>Eukaryota</taxon>
        <taxon>Fungi</taxon>
        <taxon>Dikarya</taxon>
        <taxon>Basidiomycota</taxon>
        <taxon>Agaricomycotina</taxon>
        <taxon>Agaricomycetes</taxon>
        <taxon>Agaricomycetidae</taxon>
        <taxon>Agaricales</taxon>
        <taxon>Marasmiineae</taxon>
        <taxon>Omphalotaceae</taxon>
        <taxon>Lentinula</taxon>
    </lineage>
</organism>
<name>A0ABQ8VW04_9AGAR</name>
<proteinExistence type="predicted"/>
<keyword evidence="2" id="KW-1185">Reference proteome</keyword>
<reference evidence="1" key="1">
    <citation type="submission" date="2022-08" db="EMBL/GenBank/DDBJ databases">
        <title>A Global Phylogenomic Analysis of the Shiitake Genus Lentinula.</title>
        <authorList>
            <consortium name="DOE Joint Genome Institute"/>
            <person name="Sierra-Patev S."/>
            <person name="Min B."/>
            <person name="Naranjo-Ortiz M."/>
            <person name="Looney B."/>
            <person name="Konkel Z."/>
            <person name="Slot J.C."/>
            <person name="Sakamoto Y."/>
            <person name="Steenwyk J.L."/>
            <person name="Rokas A."/>
            <person name="Carro J."/>
            <person name="Camarero S."/>
            <person name="Ferreira P."/>
            <person name="Molpeceres G."/>
            <person name="Ruiz-Duenas F.J."/>
            <person name="Serrano A."/>
            <person name="Henrissat B."/>
            <person name="Drula E."/>
            <person name="Hughes K.W."/>
            <person name="Mata J.L."/>
            <person name="Ishikawa N.K."/>
            <person name="Vargas-Isla R."/>
            <person name="Ushijima S."/>
            <person name="Smith C.A."/>
            <person name="Ahrendt S."/>
            <person name="Andreopoulos W."/>
            <person name="He G."/>
            <person name="Labutti K."/>
            <person name="Lipzen A."/>
            <person name="Ng V."/>
            <person name="Riley R."/>
            <person name="Sandor L."/>
            <person name="Barry K."/>
            <person name="Martinez A.T."/>
            <person name="Xiao Y."/>
            <person name="Gibbons J.G."/>
            <person name="Terashima K."/>
            <person name="Grigoriev I.V."/>
            <person name="Hibbett D.S."/>
        </authorList>
    </citation>
    <scope>NUCLEOTIDE SEQUENCE</scope>
    <source>
        <strain evidence="1">RHP3577 ss4</strain>
    </source>
</reference>
<protein>
    <recommendedName>
        <fullName evidence="3">Secreted protein</fullName>
    </recommendedName>
</protein>
<sequence length="81" mass="9263">MCTSYLQFLVSICIFHLPLCLFHTSYFYNSVHSLNCVAFVHATSSAYRDRVVYIVDRAFHSNIFFVVLAGGPQVMSVHIRT</sequence>